<dbReference type="SUPFAM" id="SSF48452">
    <property type="entry name" value="TPR-like"/>
    <property type="match status" value="2"/>
</dbReference>
<keyword evidence="1" id="KW-0802">TPR repeat</keyword>
<feature type="repeat" description="TPR" evidence="1">
    <location>
        <begin position="107"/>
        <end position="140"/>
    </location>
</feature>
<dbReference type="PANTHER" id="PTHR10098">
    <property type="entry name" value="RAPSYN-RELATED"/>
    <property type="match status" value="1"/>
</dbReference>
<feature type="domain" description="CHAT" evidence="4">
    <location>
        <begin position="592"/>
        <end position="907"/>
    </location>
</feature>
<accession>A0A1Z4GH96</accession>
<feature type="repeat" description="TPR" evidence="1">
    <location>
        <begin position="307"/>
        <end position="340"/>
    </location>
</feature>
<keyword evidence="2" id="KW-0175">Coiled coil</keyword>
<reference evidence="5 6" key="1">
    <citation type="submission" date="2017-06" db="EMBL/GenBank/DDBJ databases">
        <title>Genome sequencing of cyanobaciteial culture collection at National Institute for Environmental Studies (NIES).</title>
        <authorList>
            <person name="Hirose Y."/>
            <person name="Shimura Y."/>
            <person name="Fujisawa T."/>
            <person name="Nakamura Y."/>
            <person name="Kawachi M."/>
        </authorList>
    </citation>
    <scope>NUCLEOTIDE SEQUENCE [LARGE SCALE GENOMIC DNA]</scope>
    <source>
        <strain evidence="5 6">NIES-21</strain>
    </source>
</reference>
<feature type="repeat" description="TPR" evidence="1">
    <location>
        <begin position="227"/>
        <end position="260"/>
    </location>
</feature>
<feature type="repeat" description="TPR" evidence="1">
    <location>
        <begin position="187"/>
        <end position="220"/>
    </location>
</feature>
<gene>
    <name evidence="5" type="ORF">NIES21_26960</name>
</gene>
<name>A0A1Z4GH96_9CYAN</name>
<dbReference type="SMART" id="SM00028">
    <property type="entry name" value="TPR"/>
    <property type="match status" value="8"/>
</dbReference>
<keyword evidence="3" id="KW-0472">Membrane</keyword>
<dbReference type="EMBL" id="AP018174">
    <property type="protein sequence ID" value="BAY16862.1"/>
    <property type="molecule type" value="Genomic_DNA"/>
</dbReference>
<dbReference type="OrthoDB" id="434769at2"/>
<feature type="repeat" description="TPR" evidence="1">
    <location>
        <begin position="267"/>
        <end position="300"/>
    </location>
</feature>
<dbReference type="Pfam" id="PF13424">
    <property type="entry name" value="TPR_12"/>
    <property type="match status" value="2"/>
</dbReference>
<dbReference type="InterPro" id="IPR019734">
    <property type="entry name" value="TPR_rpt"/>
</dbReference>
<keyword evidence="3" id="KW-0812">Transmembrane</keyword>
<feature type="repeat" description="TPR" evidence="1">
    <location>
        <begin position="147"/>
        <end position="180"/>
    </location>
</feature>
<dbReference type="AlphaFoldDB" id="A0A1Z4GH96"/>
<organism evidence="5 6">
    <name type="scientific">Anabaenopsis circularis NIES-21</name>
    <dbReference type="NCBI Taxonomy" id="1085406"/>
    <lineage>
        <taxon>Bacteria</taxon>
        <taxon>Bacillati</taxon>
        <taxon>Cyanobacteriota</taxon>
        <taxon>Cyanophyceae</taxon>
        <taxon>Nostocales</taxon>
        <taxon>Nodulariaceae</taxon>
        <taxon>Anabaenopsis</taxon>
    </lineage>
</organism>
<sequence length="909" mass="102642">MVRWKIRGLRKWQFLPFIAGWTIIILTNVLWLSAASSTTAVQYPVNIAQTNAPNVTRANAQQVYGQGKELYQRGNQEGRSEYLLQAIAKFEQALVLYRQAGDRASEAFTLAYIGKIYSNFGDKYKALEYYQQSLGIEQNIGNKAGEATLLNNIGKIYSELGEKQKALDYYNQSLPLRQLVKDKAGQAITLGNIGTVYSFLGEQQKALDYYNQSLILKQQVGNKAAIASTLNSIGKTYSDLGEKQKALDYLNQSLPLFQQGGDKADNAIAISNIGKIYSELGEQQTALNYYNQSLPIFQQVGYKLGQAITLNNIGEVYFQLGEQQKALDYYNQSLPIYQQLRDKSREAHTIYNVATVKYDQGELNTALTEIEKVIKIVEDLRSKIDSQELRTSYFATVQNYYQFYIDVLMQLHKQHPEQGYAALALETSERSRARSLLELLSEANTDIRQGVEPKLLVQERKLQQQLDALEKRRIQLLQGNYTEEQVQALDQENETLLEAYQQIQAQIRATSPRYAALTQPQPLALAQIQQQVLDDNTLLLEYSLGKKRSYLWLVTNKSITSYELPKRADIETIVQKFRQEITMPYLKHSQSIDALSKIILAPVAQKLQKQRLVIVSDGALQYVPFASLTTGSGTQYEPLLLNHEIITLPSASILAILRSEHKERKSPPKTLVVLADPIFNRNDERLQNKAQVSHSPVLESNLDSLALSKSAADSDINFERLRFTRQEAEQILALVPVNQRKEAVDFHASRTTASSENLSQYRIIHFATHGILNSKHPELSGVVLSLFDPQGMPQNGFLRLRDVFNLNLKAELVVLSACKTGLGEEVKGEGLVGLTRGFMYAGSPRVVVSMWSVDDQATSELMKAFYKNMLKTGLTPAAALRKAQLEIWRTQKYVAPYYWAAFTLQGEWM</sequence>
<proteinExistence type="predicted"/>
<evidence type="ECO:0000259" key="4">
    <source>
        <dbReference type="Pfam" id="PF12770"/>
    </source>
</evidence>
<evidence type="ECO:0000256" key="3">
    <source>
        <dbReference type="SAM" id="Phobius"/>
    </source>
</evidence>
<dbReference type="PROSITE" id="PS50005">
    <property type="entry name" value="TPR"/>
    <property type="match status" value="6"/>
</dbReference>
<evidence type="ECO:0000313" key="6">
    <source>
        <dbReference type="Proteomes" id="UP000218287"/>
    </source>
</evidence>
<dbReference type="PANTHER" id="PTHR10098:SF108">
    <property type="entry name" value="TETRATRICOPEPTIDE REPEAT PROTEIN 28"/>
    <property type="match status" value="1"/>
</dbReference>
<feature type="coiled-coil region" evidence="2">
    <location>
        <begin position="459"/>
        <end position="506"/>
    </location>
</feature>
<dbReference type="InterPro" id="IPR024983">
    <property type="entry name" value="CHAT_dom"/>
</dbReference>
<dbReference type="InterPro" id="IPR011990">
    <property type="entry name" value="TPR-like_helical_dom_sf"/>
</dbReference>
<keyword evidence="6" id="KW-1185">Reference proteome</keyword>
<dbReference type="Pfam" id="PF12770">
    <property type="entry name" value="CHAT"/>
    <property type="match status" value="1"/>
</dbReference>
<dbReference type="Gene3D" id="1.25.40.10">
    <property type="entry name" value="Tetratricopeptide repeat domain"/>
    <property type="match status" value="2"/>
</dbReference>
<keyword evidence="3" id="KW-1133">Transmembrane helix</keyword>
<dbReference type="Pfam" id="PF13181">
    <property type="entry name" value="TPR_8"/>
    <property type="match status" value="2"/>
</dbReference>
<evidence type="ECO:0000256" key="2">
    <source>
        <dbReference type="SAM" id="Coils"/>
    </source>
</evidence>
<protein>
    <submittedName>
        <fullName evidence="5">TPR domain protein</fullName>
    </submittedName>
</protein>
<dbReference type="Proteomes" id="UP000218287">
    <property type="component" value="Chromosome"/>
</dbReference>
<evidence type="ECO:0000256" key="1">
    <source>
        <dbReference type="PROSITE-ProRule" id="PRU00339"/>
    </source>
</evidence>
<feature type="transmembrane region" description="Helical" evidence="3">
    <location>
        <begin position="12"/>
        <end position="34"/>
    </location>
</feature>
<evidence type="ECO:0000313" key="5">
    <source>
        <dbReference type="EMBL" id="BAY16862.1"/>
    </source>
</evidence>